<evidence type="ECO:0000259" key="2">
    <source>
        <dbReference type="Pfam" id="PF13439"/>
    </source>
</evidence>
<organism evidence="3 4">
    <name type="scientific">Lactobacillus porci</name>
    <dbReference type="NCBI Taxonomy" id="2012477"/>
    <lineage>
        <taxon>Bacteria</taxon>
        <taxon>Bacillati</taxon>
        <taxon>Bacillota</taxon>
        <taxon>Bacilli</taxon>
        <taxon>Lactobacillales</taxon>
        <taxon>Lactobacillaceae</taxon>
        <taxon>Lactobacillus</taxon>
    </lineage>
</organism>
<dbReference type="EMBL" id="VUMX01000032">
    <property type="protein sequence ID" value="MST87752.1"/>
    <property type="molecule type" value="Genomic_DNA"/>
</dbReference>
<feature type="domain" description="Glycosyl transferase family 1" evidence="1">
    <location>
        <begin position="197"/>
        <end position="319"/>
    </location>
</feature>
<dbReference type="PANTHER" id="PTHR45947">
    <property type="entry name" value="SULFOQUINOVOSYL TRANSFERASE SQD2"/>
    <property type="match status" value="1"/>
</dbReference>
<dbReference type="GO" id="GO:0016757">
    <property type="term" value="F:glycosyltransferase activity"/>
    <property type="evidence" value="ECO:0007669"/>
    <property type="project" value="InterPro"/>
</dbReference>
<accession>A0A6A8MGB0</accession>
<evidence type="ECO:0000313" key="4">
    <source>
        <dbReference type="Proteomes" id="UP000438120"/>
    </source>
</evidence>
<gene>
    <name evidence="3" type="ORF">FYJ62_09060</name>
</gene>
<reference evidence="3 4" key="1">
    <citation type="submission" date="2019-08" db="EMBL/GenBank/DDBJ databases">
        <title>In-depth cultivation of the pig gut microbiome towards novel bacterial diversity and tailored functional studies.</title>
        <authorList>
            <person name="Wylensek D."/>
            <person name="Hitch T.C.A."/>
            <person name="Clavel T."/>
        </authorList>
    </citation>
    <scope>NUCLEOTIDE SEQUENCE [LARGE SCALE GENOMIC DNA]</scope>
    <source>
        <strain evidence="3 4">Bifido-178-WT-2B</strain>
    </source>
</reference>
<keyword evidence="4" id="KW-1185">Reference proteome</keyword>
<dbReference type="SUPFAM" id="SSF53756">
    <property type="entry name" value="UDP-Glycosyltransferase/glycogen phosphorylase"/>
    <property type="match status" value="1"/>
</dbReference>
<dbReference type="Pfam" id="PF13439">
    <property type="entry name" value="Glyco_transf_4"/>
    <property type="match status" value="1"/>
</dbReference>
<dbReference type="PANTHER" id="PTHR45947:SF3">
    <property type="entry name" value="SULFOQUINOVOSYL TRANSFERASE SQD2"/>
    <property type="match status" value="1"/>
</dbReference>
<protein>
    <submittedName>
        <fullName evidence="3">Glycosyltransferase family 1 protein</fullName>
    </submittedName>
</protein>
<dbReference type="InterPro" id="IPR028098">
    <property type="entry name" value="Glyco_trans_4-like_N"/>
</dbReference>
<dbReference type="Gene3D" id="3.40.50.2000">
    <property type="entry name" value="Glycogen Phosphorylase B"/>
    <property type="match status" value="2"/>
</dbReference>
<dbReference type="OrthoDB" id="9804196at2"/>
<dbReference type="Proteomes" id="UP000438120">
    <property type="component" value="Unassembled WGS sequence"/>
</dbReference>
<keyword evidence="3" id="KW-0808">Transferase</keyword>
<dbReference type="InterPro" id="IPR001296">
    <property type="entry name" value="Glyco_trans_1"/>
</dbReference>
<evidence type="ECO:0000313" key="3">
    <source>
        <dbReference type="EMBL" id="MST87752.1"/>
    </source>
</evidence>
<name>A0A6A8MGB0_9LACO</name>
<proteinExistence type="predicted"/>
<dbReference type="InterPro" id="IPR050194">
    <property type="entry name" value="Glycosyltransferase_grp1"/>
</dbReference>
<dbReference type="AlphaFoldDB" id="A0A6A8MGB0"/>
<sequence length="383" mass="43646">MESDSVSDKLKVLFIRGMLYYDGVSSVEYEWIKALHDRVDYDYVLLDPDKSVPEKEAAVKALGVHIYPLRYSGRNSFENHRNRVAVVRHFLQEHHYDVVHIDTDLPSRYDMAKVARESGVKRVIVHSHNAAEHLHGIQKLPGFVTYERKQIARYATDLAACSKEAAAWLFNPKDQDRVRIIHNGISRDRYVFDEAKRQKVRGQLGLDDDQLLLGNIGRLADQKNQLFLLDIFKEVLENQPQAHLLLIGSGEKEAELRAKIGELELEGKVTMVLSTDKIPDYLFAMDLFVMPSLYEGLPMTLLEAQTSGLPCLISDVISSEMDFDGLIFRKSLQEKPAAWAKEAIKLALAARGQDRRQFASQLAKLGYDNQESAEQVYQMYLGH</sequence>
<feature type="domain" description="Glycosyltransferase subfamily 4-like N-terminal" evidence="2">
    <location>
        <begin position="22"/>
        <end position="189"/>
    </location>
</feature>
<dbReference type="Pfam" id="PF00534">
    <property type="entry name" value="Glycos_transf_1"/>
    <property type="match status" value="1"/>
</dbReference>
<evidence type="ECO:0000259" key="1">
    <source>
        <dbReference type="Pfam" id="PF00534"/>
    </source>
</evidence>
<comment type="caution">
    <text evidence="3">The sequence shown here is derived from an EMBL/GenBank/DDBJ whole genome shotgun (WGS) entry which is preliminary data.</text>
</comment>